<evidence type="ECO:0000313" key="4">
    <source>
        <dbReference type="Proteomes" id="UP000272193"/>
    </source>
</evidence>
<dbReference type="PANTHER" id="PTHR34220:SF7">
    <property type="entry name" value="SENSOR HISTIDINE KINASE YPDA"/>
    <property type="match status" value="1"/>
</dbReference>
<keyword evidence="3" id="KW-0418">Kinase</keyword>
<sequence>MLNKFLRWRAPGRGMGCEAQTAAIAQAMARICNDADRPQPGCAAREGLVQRCPSPRATHAAGPGRASNGGPLVFDACRTGVVLRAVLAVEAWTAVMVMFESRDLMGWLWRFSMATGAVLPATLAWLIVACMLKRPLARLTLPGQYLAGAALGALMGLYGCGLLALAGFATSVPWLASALAGAMMAAQLVAALVWRARARSPADVQARLVELQARIRPHFLFNTLNTAIALVRDEPARAEAVLEDLAELFRLGLQSPEGAVPLARELELARRYLEIEQVRFGRRLQIRWSLDPAAEGAALPPLLLQPLIENAVRHGVEPSPTGAEIELRTERRGGRVVITLVNSLPGGAGAAGNGIALENVRSRLALLHDVEVGFDAGLVDGRYRVRIEIPAEPMATGGPHG</sequence>
<name>A0A3N4UBK1_9BURK</name>
<dbReference type="PANTHER" id="PTHR34220">
    <property type="entry name" value="SENSOR HISTIDINE KINASE YPDA"/>
    <property type="match status" value="1"/>
</dbReference>
<dbReference type="InterPro" id="IPR050640">
    <property type="entry name" value="Bact_2-comp_sensor_kinase"/>
</dbReference>
<keyword evidence="1" id="KW-1133">Transmembrane helix</keyword>
<accession>A0A3N4UBK1</accession>
<keyword evidence="1" id="KW-0812">Transmembrane</keyword>
<proteinExistence type="predicted"/>
<feature type="domain" description="Signal transduction histidine kinase internal region" evidence="2">
    <location>
        <begin position="207"/>
        <end position="284"/>
    </location>
</feature>
<evidence type="ECO:0000313" key="3">
    <source>
        <dbReference type="EMBL" id="RPE64511.1"/>
    </source>
</evidence>
<gene>
    <name evidence="3" type="ORF">EDC62_2330</name>
</gene>
<dbReference type="GO" id="GO:0000155">
    <property type="term" value="F:phosphorelay sensor kinase activity"/>
    <property type="evidence" value="ECO:0007669"/>
    <property type="project" value="InterPro"/>
</dbReference>
<reference evidence="3 4" key="1">
    <citation type="submission" date="2018-11" db="EMBL/GenBank/DDBJ databases">
        <title>Genomic Encyclopedia of Type Strains, Phase IV (KMG-IV): sequencing the most valuable type-strain genomes for metagenomic binning, comparative biology and taxonomic classification.</title>
        <authorList>
            <person name="Goeker M."/>
        </authorList>
    </citation>
    <scope>NUCLEOTIDE SEQUENCE [LARGE SCALE GENOMIC DNA]</scope>
    <source>
        <strain evidence="3 4">DSM 101684</strain>
    </source>
</reference>
<dbReference type="InterPro" id="IPR036890">
    <property type="entry name" value="HATPase_C_sf"/>
</dbReference>
<dbReference type="Gene3D" id="3.30.565.10">
    <property type="entry name" value="Histidine kinase-like ATPase, C-terminal domain"/>
    <property type="match status" value="1"/>
</dbReference>
<keyword evidence="4" id="KW-1185">Reference proteome</keyword>
<keyword evidence="1" id="KW-0472">Membrane</keyword>
<feature type="transmembrane region" description="Helical" evidence="1">
    <location>
        <begin position="111"/>
        <end position="132"/>
    </location>
</feature>
<dbReference type="GO" id="GO:0016020">
    <property type="term" value="C:membrane"/>
    <property type="evidence" value="ECO:0007669"/>
    <property type="project" value="InterPro"/>
</dbReference>
<keyword evidence="3" id="KW-0808">Transferase</keyword>
<comment type="caution">
    <text evidence="3">The sequence shown here is derived from an EMBL/GenBank/DDBJ whole genome shotgun (WGS) entry which is preliminary data.</text>
</comment>
<dbReference type="InterPro" id="IPR010559">
    <property type="entry name" value="Sig_transdc_His_kin_internal"/>
</dbReference>
<protein>
    <submittedName>
        <fullName evidence="3">Two-component system sensor histidine kinase AlgZ</fullName>
    </submittedName>
</protein>
<feature type="transmembrane region" description="Helical" evidence="1">
    <location>
        <begin position="174"/>
        <end position="194"/>
    </location>
</feature>
<feature type="transmembrane region" description="Helical" evidence="1">
    <location>
        <begin position="144"/>
        <end position="168"/>
    </location>
</feature>
<evidence type="ECO:0000256" key="1">
    <source>
        <dbReference type="SAM" id="Phobius"/>
    </source>
</evidence>
<dbReference type="Pfam" id="PF06580">
    <property type="entry name" value="His_kinase"/>
    <property type="match status" value="1"/>
</dbReference>
<organism evidence="3 4">
    <name type="scientific">Tibeticola sediminis</name>
    <dbReference type="NCBI Taxonomy" id="1917811"/>
    <lineage>
        <taxon>Bacteria</taxon>
        <taxon>Pseudomonadati</taxon>
        <taxon>Pseudomonadota</taxon>
        <taxon>Betaproteobacteria</taxon>
        <taxon>Burkholderiales</taxon>
        <taxon>Comamonadaceae</taxon>
        <taxon>Tibeticola</taxon>
    </lineage>
</organism>
<dbReference type="SUPFAM" id="SSF55874">
    <property type="entry name" value="ATPase domain of HSP90 chaperone/DNA topoisomerase II/histidine kinase"/>
    <property type="match status" value="1"/>
</dbReference>
<evidence type="ECO:0000259" key="2">
    <source>
        <dbReference type="Pfam" id="PF06580"/>
    </source>
</evidence>
<dbReference type="AlphaFoldDB" id="A0A3N4UBK1"/>
<dbReference type="Proteomes" id="UP000272193">
    <property type="component" value="Unassembled WGS sequence"/>
</dbReference>
<dbReference type="EMBL" id="RKQL01000006">
    <property type="protein sequence ID" value="RPE64511.1"/>
    <property type="molecule type" value="Genomic_DNA"/>
</dbReference>